<dbReference type="GO" id="GO:0008432">
    <property type="term" value="F:JUN kinase binding"/>
    <property type="evidence" value="ECO:0007669"/>
    <property type="project" value="TreeGrafter"/>
</dbReference>
<keyword evidence="6" id="KW-0812">Transmembrane</keyword>
<evidence type="ECO:0000256" key="2">
    <source>
        <dbReference type="ARBA" id="ARBA00022443"/>
    </source>
</evidence>
<evidence type="ECO:0000256" key="3">
    <source>
        <dbReference type="ARBA" id="ARBA00022490"/>
    </source>
</evidence>
<keyword evidence="10" id="KW-1185">Reference proteome</keyword>
<proteinExistence type="predicted"/>
<reference evidence="9 10" key="2">
    <citation type="submission" date="2016-08" db="EMBL/GenBank/DDBJ databases">
        <title>Pervasive Adenine N6-methylation of Active Genes in Fungi.</title>
        <authorList>
            <consortium name="DOE Joint Genome Institute"/>
            <person name="Mondo S.J."/>
            <person name="Dannebaum R.O."/>
            <person name="Kuo R.C."/>
            <person name="Labutti K."/>
            <person name="Haridas S."/>
            <person name="Kuo A."/>
            <person name="Salamov A."/>
            <person name="Ahrendt S.R."/>
            <person name="Lipzen A."/>
            <person name="Sullivan W."/>
            <person name="Andreopoulos W.B."/>
            <person name="Clum A."/>
            <person name="Lindquist E."/>
            <person name="Daum C."/>
            <person name="Ramamoorthy G.K."/>
            <person name="Gryganskyi A."/>
            <person name="Culley D."/>
            <person name="Magnuson J.K."/>
            <person name="James T.Y."/>
            <person name="O'Malley M.A."/>
            <person name="Stajich J.E."/>
            <person name="Spatafora J.W."/>
            <person name="Visel A."/>
            <person name="Grigoriev I.V."/>
        </authorList>
    </citation>
    <scope>NUCLEOTIDE SEQUENCE [LARGE SCALE GENOMIC DNA]</scope>
    <source>
        <strain evidence="9 10">S4</strain>
    </source>
</reference>
<dbReference type="Proteomes" id="UP000193944">
    <property type="component" value="Unassembled WGS sequence"/>
</dbReference>
<keyword evidence="6" id="KW-0472">Membrane</keyword>
<feature type="domain" description="SH3" evidence="8">
    <location>
        <begin position="354"/>
        <end position="415"/>
    </location>
</feature>
<dbReference type="GO" id="GO:0046328">
    <property type="term" value="P:regulation of JNK cascade"/>
    <property type="evidence" value="ECO:0007669"/>
    <property type="project" value="InterPro"/>
</dbReference>
<dbReference type="SMART" id="SM00326">
    <property type="entry name" value="SH3"/>
    <property type="match status" value="1"/>
</dbReference>
<dbReference type="Gene3D" id="2.30.30.40">
    <property type="entry name" value="SH3 Domains"/>
    <property type="match status" value="1"/>
</dbReference>
<feature type="region of interest" description="Disordered" evidence="5">
    <location>
        <begin position="267"/>
        <end position="288"/>
    </location>
</feature>
<protein>
    <recommendedName>
        <fullName evidence="8">SH3 domain-containing protein</fullName>
    </recommendedName>
</protein>
<sequence length="460" mass="52568">MFRKIIPYTLLLIFIIQIVTAQAVSSQAVPSQTVPSQDPPQNGHPPGRKHPNDTPFYDMEKKGKKPKDVNFKFENENVPDITVDVVEVNNYDEEEEVITNRSKLKIKWSISNENNNSNNKNNTNNGNAPITDNNKIKKFTLKLLGNVTQDCETKLFYSFNERAIKTDLIEYEYEYKIPKLEEGYVYNVAVIAEPDGVSKNNSIGLSRTFSYKYMEKQKSIENNDNEKDTKKKGGKNMLIYLIIGAGCVVVLSLALLISKKISKNDHRESEDELNLPVQSPRSSAEFKGRDINDKNLDRISVVTDDTGEVSWTNLEVAQTSNQTKNEVNDHFIRTLDKTYKTIERNKHDSMKSLEEKQSYKVVRMFIPSEEDEIKLNIGDDVEITDIFEDGWCEGKNISTGEGGVFPRTCVVEADQYATMIEKSKTSTLPSRRRSRRNSYANNNNYYNSNSYVNTNITIHE</sequence>
<dbReference type="AlphaFoldDB" id="A0A1Y1XEM4"/>
<dbReference type="STRING" id="1754192.A0A1Y1XEM4"/>
<dbReference type="InterPro" id="IPR047178">
    <property type="entry name" value="JIP1_scaffold"/>
</dbReference>
<keyword evidence="3" id="KW-0963">Cytoplasm</keyword>
<dbReference type="EMBL" id="MCFG01000064">
    <property type="protein sequence ID" value="ORX83824.1"/>
    <property type="molecule type" value="Genomic_DNA"/>
</dbReference>
<reference evidence="9 10" key="1">
    <citation type="submission" date="2016-08" db="EMBL/GenBank/DDBJ databases">
        <title>A Parts List for Fungal Cellulosomes Revealed by Comparative Genomics.</title>
        <authorList>
            <consortium name="DOE Joint Genome Institute"/>
            <person name="Haitjema C.H."/>
            <person name="Gilmore S.P."/>
            <person name="Henske J.K."/>
            <person name="Solomon K.V."/>
            <person name="De Groot R."/>
            <person name="Kuo A."/>
            <person name="Mondo S.J."/>
            <person name="Salamov A.A."/>
            <person name="Labutti K."/>
            <person name="Zhao Z."/>
            <person name="Chiniquy J."/>
            <person name="Barry K."/>
            <person name="Brewer H.M."/>
            <person name="Purvine S.O."/>
            <person name="Wright A.T."/>
            <person name="Boxma B."/>
            <person name="Van Alen T."/>
            <person name="Hackstein J.H."/>
            <person name="Baker S.E."/>
            <person name="Grigoriev I.V."/>
            <person name="O'Malley M.A."/>
        </authorList>
    </citation>
    <scope>NUCLEOTIDE SEQUENCE [LARGE SCALE GENOMIC DNA]</scope>
    <source>
        <strain evidence="9 10">S4</strain>
    </source>
</reference>
<feature type="transmembrane region" description="Helical" evidence="6">
    <location>
        <begin position="237"/>
        <end position="257"/>
    </location>
</feature>
<dbReference type="SUPFAM" id="SSF50044">
    <property type="entry name" value="SH3-domain"/>
    <property type="match status" value="1"/>
</dbReference>
<comment type="caution">
    <text evidence="9">The sequence shown here is derived from an EMBL/GenBank/DDBJ whole genome shotgun (WGS) entry which is preliminary data.</text>
</comment>
<evidence type="ECO:0000256" key="6">
    <source>
        <dbReference type="SAM" id="Phobius"/>
    </source>
</evidence>
<dbReference type="InterPro" id="IPR036028">
    <property type="entry name" value="SH3-like_dom_sf"/>
</dbReference>
<evidence type="ECO:0000313" key="9">
    <source>
        <dbReference type="EMBL" id="ORX83824.1"/>
    </source>
</evidence>
<comment type="subcellular location">
    <subcellularLocation>
        <location evidence="1">Cytoplasm</location>
    </subcellularLocation>
</comment>
<dbReference type="Pfam" id="PF00018">
    <property type="entry name" value="SH3_1"/>
    <property type="match status" value="1"/>
</dbReference>
<evidence type="ECO:0000256" key="4">
    <source>
        <dbReference type="PROSITE-ProRule" id="PRU00192"/>
    </source>
</evidence>
<feature type="region of interest" description="Disordered" evidence="5">
    <location>
        <begin position="30"/>
        <end position="63"/>
    </location>
</feature>
<evidence type="ECO:0000256" key="1">
    <source>
        <dbReference type="ARBA" id="ARBA00004496"/>
    </source>
</evidence>
<evidence type="ECO:0000259" key="8">
    <source>
        <dbReference type="PROSITE" id="PS50002"/>
    </source>
</evidence>
<dbReference type="PANTHER" id="PTHR47437:SF4">
    <property type="entry name" value="JNK-INTERACTING PROTEIN 1-LIKE PROTEIN"/>
    <property type="match status" value="1"/>
</dbReference>
<organism evidence="9 10">
    <name type="scientific">Anaeromyces robustus</name>
    <dbReference type="NCBI Taxonomy" id="1754192"/>
    <lineage>
        <taxon>Eukaryota</taxon>
        <taxon>Fungi</taxon>
        <taxon>Fungi incertae sedis</taxon>
        <taxon>Chytridiomycota</taxon>
        <taxon>Chytridiomycota incertae sedis</taxon>
        <taxon>Neocallimastigomycetes</taxon>
        <taxon>Neocallimastigales</taxon>
        <taxon>Neocallimastigaceae</taxon>
        <taxon>Anaeromyces</taxon>
    </lineage>
</organism>
<dbReference type="PROSITE" id="PS50002">
    <property type="entry name" value="SH3"/>
    <property type="match status" value="1"/>
</dbReference>
<accession>A0A1Y1XEM4</accession>
<keyword evidence="6" id="KW-1133">Transmembrane helix</keyword>
<evidence type="ECO:0000313" key="10">
    <source>
        <dbReference type="Proteomes" id="UP000193944"/>
    </source>
</evidence>
<dbReference type="GO" id="GO:0005737">
    <property type="term" value="C:cytoplasm"/>
    <property type="evidence" value="ECO:0007669"/>
    <property type="project" value="UniProtKB-SubCell"/>
</dbReference>
<feature type="region of interest" description="Disordered" evidence="5">
    <location>
        <begin position="423"/>
        <end position="444"/>
    </location>
</feature>
<evidence type="ECO:0000256" key="7">
    <source>
        <dbReference type="SAM" id="SignalP"/>
    </source>
</evidence>
<dbReference type="PANTHER" id="PTHR47437">
    <property type="entry name" value="JNK-INTERACTING PROTEIN 1-LIKE PROTEIN"/>
    <property type="match status" value="1"/>
</dbReference>
<name>A0A1Y1XEM4_9FUNG</name>
<feature type="compositionally biased region" description="Polar residues" evidence="5">
    <location>
        <begin position="30"/>
        <end position="40"/>
    </location>
</feature>
<evidence type="ECO:0000256" key="5">
    <source>
        <dbReference type="SAM" id="MobiDB-lite"/>
    </source>
</evidence>
<feature type="chain" id="PRO_5012960127" description="SH3 domain-containing protein" evidence="7">
    <location>
        <begin position="22"/>
        <end position="460"/>
    </location>
</feature>
<keyword evidence="2 4" id="KW-0728">SH3 domain</keyword>
<dbReference type="GO" id="GO:0007254">
    <property type="term" value="P:JNK cascade"/>
    <property type="evidence" value="ECO:0007669"/>
    <property type="project" value="TreeGrafter"/>
</dbReference>
<feature type="signal peptide" evidence="7">
    <location>
        <begin position="1"/>
        <end position="21"/>
    </location>
</feature>
<gene>
    <name evidence="9" type="ORF">BCR32DRAFT_243049</name>
</gene>
<dbReference type="GO" id="GO:0005078">
    <property type="term" value="F:MAP-kinase scaffold activity"/>
    <property type="evidence" value="ECO:0007669"/>
    <property type="project" value="TreeGrafter"/>
</dbReference>
<dbReference type="InterPro" id="IPR001452">
    <property type="entry name" value="SH3_domain"/>
</dbReference>
<keyword evidence="7" id="KW-0732">Signal</keyword>
<dbReference type="OrthoDB" id="5595608at2759"/>